<proteinExistence type="inferred from homology"/>
<comment type="pathway">
    <text evidence="2 9">Cofactor biosynthesis; biotin biosynthesis.</text>
</comment>
<evidence type="ECO:0000256" key="5">
    <source>
        <dbReference type="ARBA" id="ARBA00022679"/>
    </source>
</evidence>
<keyword evidence="6 9" id="KW-0093">Biotin biosynthesis</keyword>
<comment type="subunit">
    <text evidence="4 9">Homodimer.</text>
</comment>
<feature type="binding site" evidence="9">
    <location>
        <position position="181"/>
    </location>
    <ligand>
        <name>pyridoxal 5'-phosphate</name>
        <dbReference type="ChEBI" id="CHEBI:597326"/>
    </ligand>
</feature>
<dbReference type="PANTHER" id="PTHR13693">
    <property type="entry name" value="CLASS II AMINOTRANSFERASE/8-AMINO-7-OXONONANOATE SYNTHASE"/>
    <property type="match status" value="1"/>
</dbReference>
<evidence type="ECO:0000256" key="8">
    <source>
        <dbReference type="ARBA" id="ARBA00047715"/>
    </source>
</evidence>
<dbReference type="GO" id="GO:0009102">
    <property type="term" value="P:biotin biosynthetic process"/>
    <property type="evidence" value="ECO:0007669"/>
    <property type="project" value="UniProtKB-UniRule"/>
</dbReference>
<evidence type="ECO:0000256" key="2">
    <source>
        <dbReference type="ARBA" id="ARBA00004746"/>
    </source>
</evidence>
<dbReference type="InterPro" id="IPR022834">
    <property type="entry name" value="AONS_Proteobacteria"/>
</dbReference>
<dbReference type="InterPro" id="IPR050087">
    <property type="entry name" value="AON_synthase_class-II"/>
</dbReference>
<evidence type="ECO:0000256" key="10">
    <source>
        <dbReference type="PIRSR" id="PIRSR604723-51"/>
    </source>
</evidence>
<protein>
    <recommendedName>
        <fullName evidence="9">8-amino-7-oxononanoate synthase</fullName>
        <shortName evidence="9">AONS</shortName>
        <ecNumber evidence="9">2.3.1.47</ecNumber>
    </recommendedName>
    <alternativeName>
        <fullName evidence="9">7-keto-8-amino-pelargonic acid synthase</fullName>
        <shortName evidence="9">7-KAP synthase</shortName>
        <shortName evidence="9">KAPA synthase</shortName>
    </alternativeName>
    <alternativeName>
        <fullName evidence="9">8-amino-7-ketopelargonate synthase</fullName>
    </alternativeName>
</protein>
<dbReference type="InterPro" id="IPR004723">
    <property type="entry name" value="AONS_Archaea/Proteobacteria"/>
</dbReference>
<accession>A0A5Q0TKP8</accession>
<reference evidence="12 13" key="1">
    <citation type="submission" date="2019-10" db="EMBL/GenBank/DDBJ databases">
        <title>Vibrio sp. nov., isolated from Coralline algae surface.</title>
        <authorList>
            <person name="Geng Y."/>
            <person name="Zhang X."/>
        </authorList>
    </citation>
    <scope>NUCLEOTIDE SEQUENCE [LARGE SCALE GENOMIC DNA]</scope>
    <source>
        <strain evidence="12 13">SM1977</strain>
    </source>
</reference>
<dbReference type="UniPathway" id="UPA00078"/>
<dbReference type="NCBIfam" id="TIGR00858">
    <property type="entry name" value="bioF"/>
    <property type="match status" value="1"/>
</dbReference>
<dbReference type="Gene3D" id="3.40.640.10">
    <property type="entry name" value="Type I PLP-dependent aspartate aminotransferase-like (Major domain)"/>
    <property type="match status" value="1"/>
</dbReference>
<feature type="binding site" evidence="9">
    <location>
        <position position="22"/>
    </location>
    <ligand>
        <name>substrate</name>
    </ligand>
</feature>
<keyword evidence="5 9" id="KW-0808">Transferase</keyword>
<dbReference type="EC" id="2.3.1.47" evidence="9"/>
<evidence type="ECO:0000256" key="4">
    <source>
        <dbReference type="ARBA" id="ARBA00011738"/>
    </source>
</evidence>
<evidence type="ECO:0000256" key="7">
    <source>
        <dbReference type="ARBA" id="ARBA00022898"/>
    </source>
</evidence>
<keyword evidence="13" id="KW-1185">Reference proteome</keyword>
<organism evidence="12 13">
    <name type="scientific">Vibrio algicola</name>
    <dbReference type="NCBI Taxonomy" id="2662262"/>
    <lineage>
        <taxon>Bacteria</taxon>
        <taxon>Pseudomonadati</taxon>
        <taxon>Pseudomonadota</taxon>
        <taxon>Gammaproteobacteria</taxon>
        <taxon>Vibrionales</taxon>
        <taxon>Vibrionaceae</taxon>
        <taxon>Vibrio</taxon>
    </lineage>
</organism>
<evidence type="ECO:0000313" key="13">
    <source>
        <dbReference type="Proteomes" id="UP000348942"/>
    </source>
</evidence>
<evidence type="ECO:0000313" key="12">
    <source>
        <dbReference type="EMBL" id="QGA66039.1"/>
    </source>
</evidence>
<dbReference type="InterPro" id="IPR001917">
    <property type="entry name" value="Aminotrans_II_pyridoxalP_BS"/>
</dbReference>
<comment type="similarity">
    <text evidence="3 9">Belongs to the class-II pyridoxal-phosphate-dependent aminotransferase family. BioF subfamily.</text>
</comment>
<dbReference type="GO" id="GO:0008710">
    <property type="term" value="F:8-amino-7-oxononanoate synthase activity"/>
    <property type="evidence" value="ECO:0007669"/>
    <property type="project" value="UniProtKB-UniRule"/>
</dbReference>
<feature type="modified residue" description="N6-(pyridoxal phosphate)lysine" evidence="9 10">
    <location>
        <position position="238"/>
    </location>
</feature>
<feature type="binding site" evidence="9">
    <location>
        <position position="209"/>
    </location>
    <ligand>
        <name>pyridoxal 5'-phosphate</name>
        <dbReference type="ChEBI" id="CHEBI:597326"/>
    </ligand>
</feature>
<feature type="binding site" evidence="9">
    <location>
        <position position="351"/>
    </location>
    <ligand>
        <name>substrate</name>
    </ligand>
</feature>
<dbReference type="InterPro" id="IPR015424">
    <property type="entry name" value="PyrdxlP-dep_Trfase"/>
</dbReference>
<dbReference type="InterPro" id="IPR004839">
    <property type="entry name" value="Aminotransferase_I/II_large"/>
</dbReference>
<dbReference type="Pfam" id="PF00155">
    <property type="entry name" value="Aminotran_1_2"/>
    <property type="match status" value="1"/>
</dbReference>
<dbReference type="Proteomes" id="UP000348942">
    <property type="component" value="Chromosome 1"/>
</dbReference>
<dbReference type="PANTHER" id="PTHR13693:SF100">
    <property type="entry name" value="8-AMINO-7-OXONONANOATE SYNTHASE"/>
    <property type="match status" value="1"/>
</dbReference>
<evidence type="ECO:0000256" key="9">
    <source>
        <dbReference type="HAMAP-Rule" id="MF_01693"/>
    </source>
</evidence>
<dbReference type="AlphaFoldDB" id="A0A5Q0TKP8"/>
<dbReference type="GO" id="GO:0030170">
    <property type="term" value="F:pyridoxal phosphate binding"/>
    <property type="evidence" value="ECO:0007669"/>
    <property type="project" value="UniProtKB-UniRule"/>
</dbReference>
<evidence type="ECO:0000256" key="6">
    <source>
        <dbReference type="ARBA" id="ARBA00022756"/>
    </source>
</evidence>
<keyword evidence="12" id="KW-0012">Acyltransferase</keyword>
<gene>
    <name evidence="9 12" type="primary">bioF</name>
    <name evidence="12" type="ORF">GFB47_07010</name>
</gene>
<dbReference type="HAMAP" id="MF_01693">
    <property type="entry name" value="BioF_aminotrans_2"/>
    <property type="match status" value="1"/>
</dbReference>
<sequence length="426" mass="46277">MVMFSQRISQQLQQRQQAGLSRQLQPVTQLNNGELIDQQQQRLVNFSSNDYLGLAQDPELQQAWQLGIAKFGCGSGASPLVTGFSSAHADLEAQLCEWLGFERAILFSSGFSANQAMLFGLMQAGDVLIQDKLNHASLMEAGSLCAAEMQRFKHNDIAHLEQRLPSQDNKPCLVVTEGVFSMDGDQARLSAIESVCHQHQAWLAVDDAHGIGVLGDNGTGSCAAAGIKPNILVVTFGKAFGLSGAAILCDRNTGDYLTQFARHHVYSTAIPPSQAYALSHAVKMIQTQQWRRDKLNDLNECYADQCQKLAGYVATKTPIKPFIYGSVNKVMLASEKLKQAGFWVGAIRPPTVAQNSARLRITLTANHSQAQVQQLAQCLIQLAQERSILQTSDMSFKSAACIDAACTDALCSKETATNELGIRGGM</sequence>
<comment type="catalytic activity">
    <reaction evidence="8 9">
        <text>6-carboxyhexanoyl-[ACP] + L-alanine + H(+) = (8S)-8-amino-7-oxononanoate + holo-[ACP] + CO2</text>
        <dbReference type="Rhea" id="RHEA:42288"/>
        <dbReference type="Rhea" id="RHEA-COMP:9685"/>
        <dbReference type="Rhea" id="RHEA-COMP:9955"/>
        <dbReference type="ChEBI" id="CHEBI:15378"/>
        <dbReference type="ChEBI" id="CHEBI:16526"/>
        <dbReference type="ChEBI" id="CHEBI:57972"/>
        <dbReference type="ChEBI" id="CHEBI:64479"/>
        <dbReference type="ChEBI" id="CHEBI:78846"/>
        <dbReference type="ChEBI" id="CHEBI:149468"/>
        <dbReference type="EC" id="2.3.1.47"/>
    </reaction>
</comment>
<dbReference type="Gene3D" id="3.90.1150.10">
    <property type="entry name" value="Aspartate Aminotransferase, domain 1"/>
    <property type="match status" value="1"/>
</dbReference>
<feature type="binding site" evidence="9">
    <location>
        <position position="235"/>
    </location>
    <ligand>
        <name>pyridoxal 5'-phosphate</name>
        <dbReference type="ChEBI" id="CHEBI:597326"/>
    </ligand>
</feature>
<dbReference type="InterPro" id="IPR015422">
    <property type="entry name" value="PyrdxlP-dep_Trfase_small"/>
</dbReference>
<evidence type="ECO:0000256" key="3">
    <source>
        <dbReference type="ARBA" id="ARBA00010008"/>
    </source>
</evidence>
<comment type="cofactor">
    <cofactor evidence="1 9 10">
        <name>pyridoxal 5'-phosphate</name>
        <dbReference type="ChEBI" id="CHEBI:597326"/>
    </cofactor>
</comment>
<name>A0A5Q0TKP8_9VIBR</name>
<keyword evidence="7 9" id="KW-0663">Pyridoxal phosphate</keyword>
<feature type="binding site" evidence="9">
    <location>
        <position position="135"/>
    </location>
    <ligand>
        <name>substrate</name>
    </ligand>
</feature>
<evidence type="ECO:0000256" key="1">
    <source>
        <dbReference type="ARBA" id="ARBA00001933"/>
    </source>
</evidence>
<comment type="function">
    <text evidence="9">Catalyzes the decarboxylative condensation of pimeloyl-[acyl-carrier protein] and L-alanine to produce 8-amino-7-oxononanoate (AON), [acyl-carrier protein], and carbon dioxide.</text>
</comment>
<dbReference type="InterPro" id="IPR015421">
    <property type="entry name" value="PyrdxlP-dep_Trfase_major"/>
</dbReference>
<dbReference type="SUPFAM" id="SSF53383">
    <property type="entry name" value="PLP-dependent transferases"/>
    <property type="match status" value="1"/>
</dbReference>
<feature type="binding site" evidence="9">
    <location>
        <begin position="110"/>
        <end position="111"/>
    </location>
    <ligand>
        <name>pyridoxal 5'-phosphate</name>
        <dbReference type="ChEBI" id="CHEBI:597326"/>
    </ligand>
</feature>
<dbReference type="PROSITE" id="PS00599">
    <property type="entry name" value="AA_TRANSFER_CLASS_2"/>
    <property type="match status" value="1"/>
</dbReference>
<evidence type="ECO:0000259" key="11">
    <source>
        <dbReference type="Pfam" id="PF00155"/>
    </source>
</evidence>
<feature type="domain" description="Aminotransferase class I/classII large" evidence="11">
    <location>
        <begin position="43"/>
        <end position="377"/>
    </location>
</feature>
<dbReference type="EMBL" id="CP045699">
    <property type="protein sequence ID" value="QGA66039.1"/>
    <property type="molecule type" value="Genomic_DNA"/>
</dbReference>